<gene>
    <name evidence="14" type="ordered locus">RUM_02760</name>
</gene>
<dbReference type="NCBIfam" id="TIGR00663">
    <property type="entry name" value="dnan"/>
    <property type="match status" value="1"/>
</dbReference>
<dbReference type="InterPro" id="IPR022634">
    <property type="entry name" value="DNA_polIII_beta_N"/>
</dbReference>
<evidence type="ECO:0000259" key="13">
    <source>
        <dbReference type="Pfam" id="PF02768"/>
    </source>
</evidence>
<dbReference type="Gene3D" id="3.10.150.10">
    <property type="entry name" value="DNA Polymerase III, subunit A, domain 2"/>
    <property type="match status" value="1"/>
</dbReference>
<dbReference type="STRING" id="213810.RUM_02760"/>
<keyword evidence="8 10" id="KW-0239">DNA-directed DNA polymerase</keyword>
<evidence type="ECO:0000256" key="5">
    <source>
        <dbReference type="ARBA" id="ARBA00022679"/>
    </source>
</evidence>
<dbReference type="GO" id="GO:0008408">
    <property type="term" value="F:3'-5' exonuclease activity"/>
    <property type="evidence" value="ECO:0007669"/>
    <property type="project" value="InterPro"/>
</dbReference>
<dbReference type="AlphaFoldDB" id="D4LA74"/>
<dbReference type="GeneID" id="83155111"/>
<dbReference type="EMBL" id="FP929052">
    <property type="protein sequence ID" value="CBL16519.1"/>
    <property type="molecule type" value="Genomic_DNA"/>
</dbReference>
<dbReference type="CDD" id="cd00140">
    <property type="entry name" value="beta_clamp"/>
    <property type="match status" value="1"/>
</dbReference>
<comment type="subcellular location">
    <subcellularLocation>
        <location evidence="1 10">Cytoplasm</location>
    </subcellularLocation>
</comment>
<feature type="domain" description="DNA polymerase III beta sliding clamp central" evidence="12">
    <location>
        <begin position="129"/>
        <end position="241"/>
    </location>
</feature>
<dbReference type="GO" id="GO:0005737">
    <property type="term" value="C:cytoplasm"/>
    <property type="evidence" value="ECO:0007669"/>
    <property type="project" value="UniProtKB-SubCell"/>
</dbReference>
<feature type="domain" description="DNA polymerase III beta sliding clamp C-terminal" evidence="13">
    <location>
        <begin position="248"/>
        <end position="364"/>
    </location>
</feature>
<keyword evidence="9" id="KW-0238">DNA-binding</keyword>
<comment type="subunit">
    <text evidence="10">Forms a ring-shaped head-to-tail homodimer around DNA.</text>
</comment>
<evidence type="ECO:0000256" key="6">
    <source>
        <dbReference type="ARBA" id="ARBA00022695"/>
    </source>
</evidence>
<dbReference type="Pfam" id="PF00712">
    <property type="entry name" value="DNA_pol3_beta"/>
    <property type="match status" value="1"/>
</dbReference>
<dbReference type="GO" id="GO:0009360">
    <property type="term" value="C:DNA polymerase III complex"/>
    <property type="evidence" value="ECO:0007669"/>
    <property type="project" value="InterPro"/>
</dbReference>
<feature type="domain" description="DNA polymerase III beta sliding clamp N-terminal" evidence="11">
    <location>
        <begin position="1"/>
        <end position="119"/>
    </location>
</feature>
<dbReference type="Gene3D" id="3.70.10.10">
    <property type="match status" value="1"/>
</dbReference>
<accession>D4LA74</accession>
<proteinExistence type="inferred from homology"/>
<evidence type="ECO:0000256" key="1">
    <source>
        <dbReference type="ARBA" id="ARBA00004496"/>
    </source>
</evidence>
<dbReference type="RefSeq" id="WP_015557426.1">
    <property type="nucleotide sequence ID" value="NC_021039.1"/>
</dbReference>
<keyword evidence="4 10" id="KW-0963">Cytoplasm</keyword>
<dbReference type="InterPro" id="IPR022635">
    <property type="entry name" value="DNA_polIII_beta_C"/>
</dbReference>
<dbReference type="BioCyc" id="RCHA213810:RUM_RS01315-MONOMER"/>
<evidence type="ECO:0000256" key="9">
    <source>
        <dbReference type="ARBA" id="ARBA00023125"/>
    </source>
</evidence>
<evidence type="ECO:0000256" key="7">
    <source>
        <dbReference type="ARBA" id="ARBA00022705"/>
    </source>
</evidence>
<keyword evidence="5 10" id="KW-0808">Transferase</keyword>
<name>D4LA74_RUMC1</name>
<protein>
    <recommendedName>
        <fullName evidence="3 10">Beta sliding clamp</fullName>
    </recommendedName>
</protein>
<reference evidence="14" key="2">
    <citation type="submission" date="2010-03" db="EMBL/GenBank/DDBJ databases">
        <authorList>
            <person name="Pajon A."/>
        </authorList>
    </citation>
    <scope>NUCLEOTIDE SEQUENCE</scope>
    <source>
        <strain evidence="14">Type strain: 18P13</strain>
    </source>
</reference>
<dbReference type="SMART" id="SM00480">
    <property type="entry name" value="POL3Bc"/>
    <property type="match status" value="1"/>
</dbReference>
<dbReference type="InterPro" id="IPR046938">
    <property type="entry name" value="DNA_clamp_sf"/>
</dbReference>
<dbReference type="PANTHER" id="PTHR30478">
    <property type="entry name" value="DNA POLYMERASE III SUBUNIT BETA"/>
    <property type="match status" value="1"/>
</dbReference>
<dbReference type="SUPFAM" id="SSF55979">
    <property type="entry name" value="DNA clamp"/>
    <property type="match status" value="3"/>
</dbReference>
<evidence type="ECO:0000256" key="8">
    <source>
        <dbReference type="ARBA" id="ARBA00022932"/>
    </source>
</evidence>
<dbReference type="PANTHER" id="PTHR30478:SF0">
    <property type="entry name" value="BETA SLIDING CLAMP"/>
    <property type="match status" value="1"/>
</dbReference>
<keyword evidence="15" id="KW-1185">Reference proteome</keyword>
<dbReference type="Pfam" id="PF02768">
    <property type="entry name" value="DNA_pol3_beta_3"/>
    <property type="match status" value="1"/>
</dbReference>
<dbReference type="Proteomes" id="UP000007054">
    <property type="component" value="Chromosome"/>
</dbReference>
<dbReference type="InterPro" id="IPR001001">
    <property type="entry name" value="DNA_polIII_beta"/>
</dbReference>
<dbReference type="OrthoDB" id="8421503at2"/>
<organism evidence="14 15">
    <name type="scientific">Ruminococcus champanellensis (strain DSM 18848 / JCM 17042 / KCTC 15320 / 18P13)</name>
    <dbReference type="NCBI Taxonomy" id="213810"/>
    <lineage>
        <taxon>Bacteria</taxon>
        <taxon>Bacillati</taxon>
        <taxon>Bacillota</taxon>
        <taxon>Clostridia</taxon>
        <taxon>Eubacteriales</taxon>
        <taxon>Oscillospiraceae</taxon>
        <taxon>Ruminococcus</taxon>
    </lineage>
</organism>
<evidence type="ECO:0000256" key="10">
    <source>
        <dbReference type="PIRNR" id="PIRNR000804"/>
    </source>
</evidence>
<evidence type="ECO:0000256" key="4">
    <source>
        <dbReference type="ARBA" id="ARBA00022490"/>
    </source>
</evidence>
<keyword evidence="7 10" id="KW-0235">DNA replication</keyword>
<evidence type="ECO:0000313" key="15">
    <source>
        <dbReference type="Proteomes" id="UP000007054"/>
    </source>
</evidence>
<dbReference type="KEGG" id="rch:RUM_02760"/>
<comment type="similarity">
    <text evidence="2 10">Belongs to the beta sliding clamp family.</text>
</comment>
<reference evidence="14" key="1">
    <citation type="submission" date="2010-03" db="EMBL/GenBank/DDBJ databases">
        <title>The genome sequence of Ruminococcus sp. 18P13.</title>
        <authorList>
            <consortium name="metaHIT consortium -- http://www.metahit.eu/"/>
            <person name="Pajon A."/>
            <person name="Turner K."/>
            <person name="Parkhill J."/>
            <person name="Bernalier A."/>
        </authorList>
    </citation>
    <scope>NUCLEOTIDE SEQUENCE [LARGE SCALE GENOMIC DNA]</scope>
    <source>
        <strain evidence="14">Type strain: 18P13</strain>
    </source>
</reference>
<dbReference type="InterPro" id="IPR022637">
    <property type="entry name" value="DNA_polIII_beta_cen"/>
</dbReference>
<dbReference type="Pfam" id="PF02767">
    <property type="entry name" value="DNA_pol3_beta_2"/>
    <property type="match status" value="1"/>
</dbReference>
<dbReference type="GO" id="GO:0006271">
    <property type="term" value="P:DNA strand elongation involved in DNA replication"/>
    <property type="evidence" value="ECO:0007669"/>
    <property type="project" value="TreeGrafter"/>
</dbReference>
<dbReference type="PATRIC" id="fig|213810.4.peg.180"/>
<dbReference type="GO" id="GO:0003887">
    <property type="term" value="F:DNA-directed DNA polymerase activity"/>
    <property type="evidence" value="ECO:0007669"/>
    <property type="project" value="UniProtKB-UniRule"/>
</dbReference>
<dbReference type="PIRSF" id="PIRSF000804">
    <property type="entry name" value="DNA_pol_III_b"/>
    <property type="match status" value="1"/>
</dbReference>
<evidence type="ECO:0000259" key="12">
    <source>
        <dbReference type="Pfam" id="PF02767"/>
    </source>
</evidence>
<sequence length="368" mass="40974">MKFSCKKEDICAAIGNVSKAVSVKSTITALEGIRIKLSYTVLELTGYDLELGIRSTIEAVSEDCGEFVVNARLFSEITRKMSDEILTFETDEMLNIRITGAVTEYCISAMSAEEYPDLPEVSDEHRFLVPQDQLKSMINQTAHAVSLNENKPVMTGALFDITEDGNFNMVTSDGYRLALRTEHIDTAEVHRFVVPARTLSEVSRLLKEDAKAPCGIYNNFKHIVFELGEITVFSRLLEGDFHNYRASIPPDKRTEVIVRTRELVNCLERCALLINEKNKAPVRCVFENGTVKVSCKTGIGSISDTIPVDLSGDAVTIGFNNKFMLDALRASECDKLRIHLSGGNRVVKIIPPEGDSFVFLVMPVDLKY</sequence>
<keyword evidence="6 10" id="KW-0548">Nucleotidyltransferase</keyword>
<evidence type="ECO:0000259" key="11">
    <source>
        <dbReference type="Pfam" id="PF00712"/>
    </source>
</evidence>
<dbReference type="HOGENOM" id="CLU_038149_2_1_9"/>
<evidence type="ECO:0000256" key="3">
    <source>
        <dbReference type="ARBA" id="ARBA00021035"/>
    </source>
</evidence>
<dbReference type="GO" id="GO:0003677">
    <property type="term" value="F:DNA binding"/>
    <property type="evidence" value="ECO:0007669"/>
    <property type="project" value="UniProtKB-UniRule"/>
</dbReference>
<comment type="function">
    <text evidence="10">Confers DNA tethering and processivity to DNA polymerases and other proteins. Acts as a clamp, forming a ring around DNA (a reaction catalyzed by the clamp-loading complex) which diffuses in an ATP-independent manner freely and bidirectionally along dsDNA. Initially characterized for its ability to contact the catalytic subunit of DNA polymerase III (Pol III), a complex, multichain enzyme responsible for most of the replicative synthesis in bacteria; Pol III exhibits 3'-5' exonuclease proofreading activity. The beta chain is required for initiation of replication as well as for processivity of DNA replication.</text>
</comment>
<evidence type="ECO:0000313" key="14">
    <source>
        <dbReference type="EMBL" id="CBL16519.1"/>
    </source>
</evidence>
<evidence type="ECO:0000256" key="2">
    <source>
        <dbReference type="ARBA" id="ARBA00010752"/>
    </source>
</evidence>